<feature type="domain" description="Heterokaryon incompatibility" evidence="2">
    <location>
        <begin position="94"/>
        <end position="244"/>
    </location>
</feature>
<evidence type="ECO:0000256" key="1">
    <source>
        <dbReference type="SAM" id="MobiDB-lite"/>
    </source>
</evidence>
<reference evidence="3" key="1">
    <citation type="submission" date="2021-03" db="EMBL/GenBank/DDBJ databases">
        <title>Comparative genomics and phylogenomic investigation of the class Geoglossomycetes provide insights into ecological specialization and systematics.</title>
        <authorList>
            <person name="Melie T."/>
            <person name="Pirro S."/>
            <person name="Miller A.N."/>
            <person name="Quandt A."/>
        </authorList>
    </citation>
    <scope>NUCLEOTIDE SEQUENCE</scope>
    <source>
        <strain evidence="3">CAQ_001_2017</strain>
    </source>
</reference>
<name>A0A9P8LCM5_9PEZI</name>
<dbReference type="InterPro" id="IPR052895">
    <property type="entry name" value="HetReg/Transcr_Mod"/>
</dbReference>
<dbReference type="PANTHER" id="PTHR24148:SF64">
    <property type="entry name" value="HETEROKARYON INCOMPATIBILITY DOMAIN-CONTAINING PROTEIN"/>
    <property type="match status" value="1"/>
</dbReference>
<sequence>MKTQQEQLAGIWHKHGETNRYTKSLERPLSTEPPPKGRPPVFDTLNLEAYKYSPLSTTPEQVRLLKLLPPSSEISDDCVRCEILSTSLSNPQEYEALSYTWGTLEKDFPIVVVSEDLTKQSAIFATPHLYEALIRLRHPSETRILWIDQLCISQDDVVERGQQVQLMEKIYRNAKRTVVWLGEDDGNNETIDRLARELAGKPNNSLAGDYELVKSRINEGISVSQALTNLLNRRWFSRAWVYQEATVSESVEVMCGGMQLSLEILLRLVHAVYTLENEEGGYARSLAMQSIGFDSLYLIQHGRGGCQDPRCPRNEVKNGNFLGLLMQALQQFEATDSHDLIYAFLAFRGSVEIIPDYRLPVSVVWRDIARSIIRSSGSLDIFAAVGGGSDQELPSWVPSWSQCYPYARPITAPDFKTHFCASKMPHVEREDEGAGEDANVLHVKGKVIGTIKWFLPYKFDHHYHRDGPEGTKKALNFGEQRHMLEQFLRLEDQSHPQIRSLLENLDGVLMRTVLADGAFGSKQPLPDRIADIIRVCHDEARVQGLKDREEAARSEAERQDVEILDRLRDNGLIAQQKRLFLSDSYELGLVPTAAQRGDLICILRGSRVPCVLRKETAAATAATAAAPQGGYRVVSQCYLDGWMYHSSRPGRAVNWSEEVAENFALV</sequence>
<organism evidence="3 4">
    <name type="scientific">Trichoglossum hirsutum</name>
    <dbReference type="NCBI Taxonomy" id="265104"/>
    <lineage>
        <taxon>Eukaryota</taxon>
        <taxon>Fungi</taxon>
        <taxon>Dikarya</taxon>
        <taxon>Ascomycota</taxon>
        <taxon>Pezizomycotina</taxon>
        <taxon>Geoglossomycetes</taxon>
        <taxon>Geoglossales</taxon>
        <taxon>Geoglossaceae</taxon>
        <taxon>Trichoglossum</taxon>
    </lineage>
</organism>
<evidence type="ECO:0000313" key="4">
    <source>
        <dbReference type="Proteomes" id="UP000750711"/>
    </source>
</evidence>
<dbReference type="Pfam" id="PF06985">
    <property type="entry name" value="HET"/>
    <property type="match status" value="1"/>
</dbReference>
<evidence type="ECO:0000313" key="3">
    <source>
        <dbReference type="EMBL" id="KAH0559818.1"/>
    </source>
</evidence>
<proteinExistence type="predicted"/>
<protein>
    <recommendedName>
        <fullName evidence="2">Heterokaryon incompatibility domain-containing protein</fullName>
    </recommendedName>
</protein>
<dbReference type="Proteomes" id="UP000750711">
    <property type="component" value="Unassembled WGS sequence"/>
</dbReference>
<feature type="region of interest" description="Disordered" evidence="1">
    <location>
        <begin position="1"/>
        <end position="40"/>
    </location>
</feature>
<dbReference type="PANTHER" id="PTHR24148">
    <property type="entry name" value="ANKYRIN REPEAT DOMAIN-CONTAINING PROTEIN 39 HOMOLOG-RELATED"/>
    <property type="match status" value="1"/>
</dbReference>
<dbReference type="AlphaFoldDB" id="A0A9P8LCM5"/>
<dbReference type="InterPro" id="IPR010730">
    <property type="entry name" value="HET"/>
</dbReference>
<keyword evidence="4" id="KW-1185">Reference proteome</keyword>
<dbReference type="EMBL" id="JAGHQM010000515">
    <property type="protein sequence ID" value="KAH0559818.1"/>
    <property type="molecule type" value="Genomic_DNA"/>
</dbReference>
<accession>A0A9P8LCM5</accession>
<feature type="compositionally biased region" description="Basic and acidic residues" evidence="1">
    <location>
        <begin position="14"/>
        <end position="26"/>
    </location>
</feature>
<evidence type="ECO:0000259" key="2">
    <source>
        <dbReference type="Pfam" id="PF06985"/>
    </source>
</evidence>
<gene>
    <name evidence="3" type="ORF">GP486_003666</name>
</gene>
<comment type="caution">
    <text evidence="3">The sequence shown here is derived from an EMBL/GenBank/DDBJ whole genome shotgun (WGS) entry which is preliminary data.</text>
</comment>